<dbReference type="AlphaFoldDB" id="S7UUV8"/>
<proteinExistence type="predicted"/>
<dbReference type="InterPro" id="IPR030664">
    <property type="entry name" value="SdhA/FrdA/AprA"/>
</dbReference>
<gene>
    <name evidence="6" type="ORF">dsat_1666</name>
</gene>
<dbReference type="Proteomes" id="UP000014975">
    <property type="component" value="Unassembled WGS sequence"/>
</dbReference>
<dbReference type="InterPro" id="IPR027477">
    <property type="entry name" value="Succ_DH/fumarate_Rdtase_cat_sf"/>
</dbReference>
<dbReference type="eggNOG" id="COG1053">
    <property type="taxonomic scope" value="Bacteria"/>
</dbReference>
<dbReference type="PANTHER" id="PTHR11632:SF51">
    <property type="entry name" value="SUCCINATE DEHYDROGENASE [UBIQUINONE] FLAVOPROTEIN SUBUNIT, MITOCHONDRIAL"/>
    <property type="match status" value="1"/>
</dbReference>
<keyword evidence="2" id="KW-0285">Flavoprotein</keyword>
<dbReference type="Pfam" id="PF00890">
    <property type="entry name" value="FAD_binding_2"/>
    <property type="match status" value="1"/>
</dbReference>
<evidence type="ECO:0000313" key="6">
    <source>
        <dbReference type="EMBL" id="EPR36138.1"/>
    </source>
</evidence>
<evidence type="ECO:0000256" key="4">
    <source>
        <dbReference type="SAM" id="MobiDB-lite"/>
    </source>
</evidence>
<name>S7UUV8_9BACT</name>
<dbReference type="PANTHER" id="PTHR11632">
    <property type="entry name" value="SUCCINATE DEHYDROGENASE 2 FLAVOPROTEIN SUBUNIT"/>
    <property type="match status" value="1"/>
</dbReference>
<dbReference type="STRING" id="1121439.dsat_1666"/>
<keyword evidence="7" id="KW-1185">Reference proteome</keyword>
<dbReference type="InterPro" id="IPR003953">
    <property type="entry name" value="FAD-dep_OxRdtase_2_FAD-bd"/>
</dbReference>
<comment type="caution">
    <text evidence="6">The sequence shown here is derived from an EMBL/GenBank/DDBJ whole genome shotgun (WGS) entry which is preliminary data.</text>
</comment>
<evidence type="ECO:0000256" key="2">
    <source>
        <dbReference type="ARBA" id="ARBA00022630"/>
    </source>
</evidence>
<evidence type="ECO:0000256" key="3">
    <source>
        <dbReference type="ARBA" id="ARBA00023002"/>
    </source>
</evidence>
<sequence>MRPTRRTSRGSGMDHTRTHITRHETDVLVLGAGLAGLRAAWAALAENPGARVTVISAGSGPSGSSFANLHDRLGMQTCPTDEDAADLVAEALAVGRPGHVEPVLAQALATDARERFEDMKDLGLPFIARQNGSPELFSACFSPASRRAVVFEDLGRVFTAFKTRGEELGGHFLSGLTVRGLVVRDGRALGALAEDARGRASLFMAKAVIMALGGPAPLFAHNQAGPGNPGFSLGLLGRAGARLVNQGYLQYMWASLPDRAFWNLAAKARQGLVVRSPDGGLVPLPDDLAELAAERKTHCPFGHGLPDAELDRFLLRHLDAEGAVMVRAAAEDFTRVAPMAHAGNGGALIDEHGQTSVAGLYACGECASGMHGANRIGGAMVLATQVFGTRAGRHAAGTLKKNPESSDISFSELMNDSLAPRSQGGRGTEPDRDREHLHALAWSLQMNMAMQKSPTLEAARAELSRRREQTAGWRARLALETGMELLTHIASHN</sequence>
<organism evidence="6 7">
    <name type="scientific">Alkalidesulfovibrio alkalitolerans DSM 16529</name>
    <dbReference type="NCBI Taxonomy" id="1121439"/>
    <lineage>
        <taxon>Bacteria</taxon>
        <taxon>Pseudomonadati</taxon>
        <taxon>Thermodesulfobacteriota</taxon>
        <taxon>Desulfovibrionia</taxon>
        <taxon>Desulfovibrionales</taxon>
        <taxon>Desulfovibrionaceae</taxon>
        <taxon>Alkalidesulfovibrio</taxon>
    </lineage>
</organism>
<evidence type="ECO:0000256" key="1">
    <source>
        <dbReference type="ARBA" id="ARBA00001974"/>
    </source>
</evidence>
<evidence type="ECO:0000313" key="7">
    <source>
        <dbReference type="Proteomes" id="UP000014975"/>
    </source>
</evidence>
<evidence type="ECO:0000259" key="5">
    <source>
        <dbReference type="Pfam" id="PF00890"/>
    </source>
</evidence>
<dbReference type="SUPFAM" id="SSF51905">
    <property type="entry name" value="FAD/NAD(P)-binding domain"/>
    <property type="match status" value="1"/>
</dbReference>
<feature type="region of interest" description="Disordered" evidence="4">
    <location>
        <begin position="1"/>
        <end position="20"/>
    </location>
</feature>
<accession>S7UUV8</accession>
<dbReference type="PRINTS" id="PR00368">
    <property type="entry name" value="FADPNR"/>
</dbReference>
<dbReference type="GO" id="GO:0016491">
    <property type="term" value="F:oxidoreductase activity"/>
    <property type="evidence" value="ECO:0007669"/>
    <property type="project" value="UniProtKB-KW"/>
</dbReference>
<dbReference type="InterPro" id="IPR036188">
    <property type="entry name" value="FAD/NAD-bd_sf"/>
</dbReference>
<dbReference type="EMBL" id="ATHI01000001">
    <property type="protein sequence ID" value="EPR36138.1"/>
    <property type="molecule type" value="Genomic_DNA"/>
</dbReference>
<feature type="region of interest" description="Disordered" evidence="4">
    <location>
        <begin position="414"/>
        <end position="433"/>
    </location>
</feature>
<keyword evidence="3" id="KW-0560">Oxidoreductase</keyword>
<comment type="cofactor">
    <cofactor evidence="1">
        <name>FAD</name>
        <dbReference type="ChEBI" id="CHEBI:57692"/>
    </cofactor>
</comment>
<dbReference type="Gene3D" id="3.50.50.60">
    <property type="entry name" value="FAD/NAD(P)-binding domain"/>
    <property type="match status" value="2"/>
</dbReference>
<dbReference type="PATRIC" id="fig|1121439.3.peg.48"/>
<protein>
    <submittedName>
        <fullName evidence="6">Fumarate reductase/succinate dehydrogenase flavoprotein domain protein</fullName>
    </submittedName>
</protein>
<reference evidence="6 7" key="1">
    <citation type="journal article" date="2013" name="Genome Announc.">
        <title>Draft genome sequences for three mercury-methylating, sulfate-reducing bacteria.</title>
        <authorList>
            <person name="Brown S.D."/>
            <person name="Hurt R.A.Jr."/>
            <person name="Gilmour C.C."/>
            <person name="Elias D.A."/>
        </authorList>
    </citation>
    <scope>NUCLEOTIDE SEQUENCE [LARGE SCALE GENOMIC DNA]</scope>
    <source>
        <strain evidence="6 7">DSM 16529</strain>
    </source>
</reference>
<feature type="domain" description="FAD-dependent oxidoreductase 2 FAD-binding" evidence="5">
    <location>
        <begin position="26"/>
        <end position="379"/>
    </location>
</feature>
<dbReference type="Gene3D" id="3.90.700.10">
    <property type="entry name" value="Succinate dehydrogenase/fumarate reductase flavoprotein, catalytic domain"/>
    <property type="match status" value="1"/>
</dbReference>